<reference evidence="1" key="1">
    <citation type="submission" date="2021-08" db="EMBL/GenBank/DDBJ databases">
        <title>WGS assembly of Ceratopteris richardii.</title>
        <authorList>
            <person name="Marchant D.B."/>
            <person name="Chen G."/>
            <person name="Jenkins J."/>
            <person name="Shu S."/>
            <person name="Leebens-Mack J."/>
            <person name="Grimwood J."/>
            <person name="Schmutz J."/>
            <person name="Soltis P."/>
            <person name="Soltis D."/>
            <person name="Chen Z.-H."/>
        </authorList>
    </citation>
    <scope>NUCLEOTIDE SEQUENCE</scope>
    <source>
        <strain evidence="1">Whitten #5841</strain>
        <tissue evidence="1">Leaf</tissue>
    </source>
</reference>
<organism evidence="1 2">
    <name type="scientific">Ceratopteris richardii</name>
    <name type="common">Triangle waterfern</name>
    <dbReference type="NCBI Taxonomy" id="49495"/>
    <lineage>
        <taxon>Eukaryota</taxon>
        <taxon>Viridiplantae</taxon>
        <taxon>Streptophyta</taxon>
        <taxon>Embryophyta</taxon>
        <taxon>Tracheophyta</taxon>
        <taxon>Polypodiopsida</taxon>
        <taxon>Polypodiidae</taxon>
        <taxon>Polypodiales</taxon>
        <taxon>Pteridineae</taxon>
        <taxon>Pteridaceae</taxon>
        <taxon>Parkerioideae</taxon>
        <taxon>Ceratopteris</taxon>
    </lineage>
</organism>
<dbReference type="OrthoDB" id="5592268at2759"/>
<evidence type="ECO:0000313" key="2">
    <source>
        <dbReference type="Proteomes" id="UP000825935"/>
    </source>
</evidence>
<comment type="caution">
    <text evidence="1">The sequence shown here is derived from an EMBL/GenBank/DDBJ whole genome shotgun (WGS) entry which is preliminary data.</text>
</comment>
<evidence type="ECO:0000313" key="1">
    <source>
        <dbReference type="EMBL" id="KAH7294055.1"/>
    </source>
</evidence>
<keyword evidence="2" id="KW-1185">Reference proteome</keyword>
<dbReference type="AlphaFoldDB" id="A0A8T2RET6"/>
<dbReference type="InterPro" id="IPR012337">
    <property type="entry name" value="RNaseH-like_sf"/>
</dbReference>
<accession>A0A8T2RET6</accession>
<dbReference type="SUPFAM" id="SSF53098">
    <property type="entry name" value="Ribonuclease H-like"/>
    <property type="match status" value="1"/>
</dbReference>
<name>A0A8T2RET6_CERRI</name>
<proteinExistence type="predicted"/>
<protein>
    <submittedName>
        <fullName evidence="1">Uncharacterized protein</fullName>
    </submittedName>
</protein>
<dbReference type="Proteomes" id="UP000825935">
    <property type="component" value="Chromosome 28"/>
</dbReference>
<dbReference type="EMBL" id="CM035433">
    <property type="protein sequence ID" value="KAH7294055.1"/>
    <property type="molecule type" value="Genomic_DNA"/>
</dbReference>
<sequence length="265" mass="31240">MYVNICDFVSSCITCQVHSSVRHREPLHPTYPPCIHYKWVVDLVTMPKCLDRMRYIVLAREDLTKFGYVEKIVADRGELDAREAREFFDQHGIRLSLTTAYNPELAMKPIFPIQTQIISWTILPWNNEMTREDLISVRIMQLNLGNKMIEEAVQKVRESRLKNKIYFDKKHRLKPRTIEVDDWVLVYDSTFDTQHDARKKLINIWFGPYVVVTVFDNGTFKLRGFDGSLLRNFIAGKRVKLFKKRNNEDYEIDVDADADEDVDED</sequence>
<gene>
    <name evidence="1" type="ORF">KP509_28G054400</name>
</gene>